<comment type="caution">
    <text evidence="1">The sequence shown here is derived from an EMBL/GenBank/DDBJ whole genome shotgun (WGS) entry which is preliminary data.</text>
</comment>
<gene>
    <name evidence="1" type="ORF">ANN_04159</name>
</gene>
<evidence type="ECO:0000313" key="1">
    <source>
        <dbReference type="EMBL" id="KAJ4442572.1"/>
    </source>
</evidence>
<protein>
    <submittedName>
        <fullName evidence="1">Uncharacterized protein</fullName>
    </submittedName>
</protein>
<keyword evidence="2" id="KW-1185">Reference proteome</keyword>
<organism evidence="1 2">
    <name type="scientific">Periplaneta americana</name>
    <name type="common">American cockroach</name>
    <name type="synonym">Blatta americana</name>
    <dbReference type="NCBI Taxonomy" id="6978"/>
    <lineage>
        <taxon>Eukaryota</taxon>
        <taxon>Metazoa</taxon>
        <taxon>Ecdysozoa</taxon>
        <taxon>Arthropoda</taxon>
        <taxon>Hexapoda</taxon>
        <taxon>Insecta</taxon>
        <taxon>Pterygota</taxon>
        <taxon>Neoptera</taxon>
        <taxon>Polyneoptera</taxon>
        <taxon>Dictyoptera</taxon>
        <taxon>Blattodea</taxon>
        <taxon>Blattoidea</taxon>
        <taxon>Blattidae</taxon>
        <taxon>Blattinae</taxon>
        <taxon>Periplaneta</taxon>
    </lineage>
</organism>
<evidence type="ECO:0000313" key="2">
    <source>
        <dbReference type="Proteomes" id="UP001148838"/>
    </source>
</evidence>
<sequence>MAGLCEGGNEPPGSLKARKNCSGAGYRSRDLWLNVPALCQLSYPGTPLDTVSTFPFISTELAWADETPETHIECTQTLCDWNTFFRKPQFQVTQSLCALDVGLWRFVSPRELWIKREKLRRCRVEFLGSSVGRALEEEKKLAGPLAKKKLPPERYTERNDERKKRGRKKISVCLEWLLSQDKSWASLINDKDVIDLPRSENVPVFCIIITKHDCLAANLARFIIIPSPNGMLRNMNVIMNWEHIRDCTALQSPQQT</sequence>
<proteinExistence type="predicted"/>
<name>A0ABQ8T7T3_PERAM</name>
<accession>A0ABQ8T7T3</accession>
<reference evidence="1 2" key="1">
    <citation type="journal article" date="2022" name="Allergy">
        <title>Genome assembly and annotation of Periplaneta americana reveal a comprehensive cockroach allergen profile.</title>
        <authorList>
            <person name="Wang L."/>
            <person name="Xiong Q."/>
            <person name="Saelim N."/>
            <person name="Wang L."/>
            <person name="Nong W."/>
            <person name="Wan A.T."/>
            <person name="Shi M."/>
            <person name="Liu X."/>
            <person name="Cao Q."/>
            <person name="Hui J.H.L."/>
            <person name="Sookrung N."/>
            <person name="Leung T.F."/>
            <person name="Tungtrongchitr A."/>
            <person name="Tsui S.K.W."/>
        </authorList>
    </citation>
    <scope>NUCLEOTIDE SEQUENCE [LARGE SCALE GENOMIC DNA]</scope>
    <source>
        <strain evidence="1">PWHHKU_190912</strain>
    </source>
</reference>
<dbReference type="EMBL" id="JAJSOF020000013">
    <property type="protein sequence ID" value="KAJ4442572.1"/>
    <property type="molecule type" value="Genomic_DNA"/>
</dbReference>
<dbReference type="Proteomes" id="UP001148838">
    <property type="component" value="Unassembled WGS sequence"/>
</dbReference>